<evidence type="ECO:0000313" key="3">
    <source>
        <dbReference type="Proteomes" id="UP001498421"/>
    </source>
</evidence>
<gene>
    <name evidence="2" type="ORF">QQZ08_007691</name>
</gene>
<reference evidence="2 3" key="1">
    <citation type="journal article" date="2025" name="Microbiol. Resour. Announc.">
        <title>Draft genome sequences for Neonectria magnoliae and Neonectria punicea, canker pathogens of Liriodendron tulipifera and Acer saccharum in West Virginia.</title>
        <authorList>
            <person name="Petronek H.M."/>
            <person name="Kasson M.T."/>
            <person name="Metheny A.M."/>
            <person name="Stauder C.M."/>
            <person name="Lovett B."/>
            <person name="Lynch S.C."/>
            <person name="Garnas J.R."/>
            <person name="Kasson L.R."/>
            <person name="Stajich J.E."/>
        </authorList>
    </citation>
    <scope>NUCLEOTIDE SEQUENCE [LARGE SCALE GENOMIC DNA]</scope>
    <source>
        <strain evidence="2 3">NRRL 64651</strain>
    </source>
</reference>
<evidence type="ECO:0000313" key="2">
    <source>
        <dbReference type="EMBL" id="KAK7425842.1"/>
    </source>
</evidence>
<feature type="compositionally biased region" description="Basic and acidic residues" evidence="1">
    <location>
        <begin position="118"/>
        <end position="127"/>
    </location>
</feature>
<evidence type="ECO:0000256" key="1">
    <source>
        <dbReference type="SAM" id="MobiDB-lite"/>
    </source>
</evidence>
<comment type="caution">
    <text evidence="2">The sequence shown here is derived from an EMBL/GenBank/DDBJ whole genome shotgun (WGS) entry which is preliminary data.</text>
</comment>
<organism evidence="2 3">
    <name type="scientific">Neonectria magnoliae</name>
    <dbReference type="NCBI Taxonomy" id="2732573"/>
    <lineage>
        <taxon>Eukaryota</taxon>
        <taxon>Fungi</taxon>
        <taxon>Dikarya</taxon>
        <taxon>Ascomycota</taxon>
        <taxon>Pezizomycotina</taxon>
        <taxon>Sordariomycetes</taxon>
        <taxon>Hypocreomycetidae</taxon>
        <taxon>Hypocreales</taxon>
        <taxon>Nectriaceae</taxon>
        <taxon>Neonectria</taxon>
    </lineage>
</organism>
<protein>
    <submittedName>
        <fullName evidence="2">Uncharacterized protein</fullName>
    </submittedName>
</protein>
<feature type="region of interest" description="Disordered" evidence="1">
    <location>
        <begin position="182"/>
        <end position="217"/>
    </location>
</feature>
<name>A0ABR1HY34_9HYPO</name>
<feature type="region of interest" description="Disordered" evidence="1">
    <location>
        <begin position="32"/>
        <end position="53"/>
    </location>
</feature>
<dbReference type="Proteomes" id="UP001498421">
    <property type="component" value="Unassembled WGS sequence"/>
</dbReference>
<proteinExistence type="predicted"/>
<accession>A0ABR1HY34</accession>
<feature type="region of interest" description="Disordered" evidence="1">
    <location>
        <begin position="103"/>
        <end position="141"/>
    </location>
</feature>
<keyword evidence="3" id="KW-1185">Reference proteome</keyword>
<sequence>MTSEMLVEGHNYREHGTYPHVADNVSSTVALGNGWPNATGPSQTANPPDQYDDPELEQILDHLDEDLFTGSTSQGFTNQHDTEETFCLEDFDDAAMAELLEDSAEKTDQIPPSSVVRACDRDSRSAEEFDPDLQHSPLCSSSSLAVPTKDDMLLIQDTDWSHVHECAHKIPKTISLVGSQESRTLQSVGDNKPTQSASQSPTLRSSATTKPDSSKQFPTQMLLKAHKTFFYIQEMLDAKVEMFKNQPEAVFELFARVVYSSRENFHHKQYFQFRSLLKECPPYLNGALRG</sequence>
<dbReference type="EMBL" id="JAZAVK010000075">
    <property type="protein sequence ID" value="KAK7425842.1"/>
    <property type="molecule type" value="Genomic_DNA"/>
</dbReference>